<evidence type="ECO:0000256" key="1">
    <source>
        <dbReference type="SAM" id="Phobius"/>
    </source>
</evidence>
<keyword evidence="1" id="KW-0812">Transmembrane</keyword>
<name>A0A382N6I8_9ZZZZ</name>
<sequence>MKSCPFCAEEIQDEAIKCRYCNEFLDQSRQPEIKWYFTTSIVVIALLSVGPLALPLVWLHPEYKRSTKIILTIGITIFSIWCYYVTQSLYQDLKQQMKALGLL</sequence>
<feature type="transmembrane region" description="Helical" evidence="1">
    <location>
        <begin position="35"/>
        <end position="57"/>
    </location>
</feature>
<dbReference type="AlphaFoldDB" id="A0A382N6I8"/>
<dbReference type="EMBL" id="UINC01098098">
    <property type="protein sequence ID" value="SVC56350.1"/>
    <property type="molecule type" value="Genomic_DNA"/>
</dbReference>
<gene>
    <name evidence="2" type="ORF">METZ01_LOCUS309204</name>
</gene>
<keyword evidence="1" id="KW-0472">Membrane</keyword>
<accession>A0A382N6I8</accession>
<proteinExistence type="predicted"/>
<evidence type="ECO:0000313" key="2">
    <source>
        <dbReference type="EMBL" id="SVC56350.1"/>
    </source>
</evidence>
<protein>
    <recommendedName>
        <fullName evidence="3">Zinc-ribbon domain-containing protein</fullName>
    </recommendedName>
</protein>
<organism evidence="2">
    <name type="scientific">marine metagenome</name>
    <dbReference type="NCBI Taxonomy" id="408172"/>
    <lineage>
        <taxon>unclassified sequences</taxon>
        <taxon>metagenomes</taxon>
        <taxon>ecological metagenomes</taxon>
    </lineage>
</organism>
<keyword evidence="1" id="KW-1133">Transmembrane helix</keyword>
<feature type="transmembrane region" description="Helical" evidence="1">
    <location>
        <begin position="69"/>
        <end position="86"/>
    </location>
</feature>
<evidence type="ECO:0008006" key="3">
    <source>
        <dbReference type="Google" id="ProtNLM"/>
    </source>
</evidence>
<reference evidence="2" key="1">
    <citation type="submission" date="2018-05" db="EMBL/GenBank/DDBJ databases">
        <authorList>
            <person name="Lanie J.A."/>
            <person name="Ng W.-L."/>
            <person name="Kazmierczak K.M."/>
            <person name="Andrzejewski T.M."/>
            <person name="Davidsen T.M."/>
            <person name="Wayne K.J."/>
            <person name="Tettelin H."/>
            <person name="Glass J.I."/>
            <person name="Rusch D."/>
            <person name="Podicherti R."/>
            <person name="Tsui H.-C.T."/>
            <person name="Winkler M.E."/>
        </authorList>
    </citation>
    <scope>NUCLEOTIDE SEQUENCE</scope>
</reference>